<dbReference type="RefSeq" id="WP_191100426.1">
    <property type="nucleotide sequence ID" value="NZ_JACXXF010000007.1"/>
</dbReference>
<sequence length="380" mass="43722">MKILLIGEYSRLHNSLKEGLIALGHQVTLVSSGDGLKQFESDYLLTSKVKNNSLLRLLNFGLIRLFGVNLIQNEYYHQFKKLLPRFKNFDVVQLINEDALGVTPKQSIKLYTQLFKQNKTIYLLACGEDCVTINYFLNPANGYSVLTPYLNNTALKNTFNFSLKYTTEAYKNLHEFINKNINGVICSDMDYHRAYINHSKYLGLIPNPVNTDVLEFKPLKTDDKINIFHGINSTSSLKKGAKYFSEALEIIANKYPEKVSTYSTTDLPYNKYIQSYNQAHIILDQVYSYDQGYNALEAMYKGKVLFTGAEKEWLEYYNLKENSVAINALPNANYLVEKLEWLINNPNQLKLIGGQASAFVKQHHDYITIAQRYLDTWNKN</sequence>
<dbReference type="EMBL" id="JACXXH010000007">
    <property type="protein sequence ID" value="MBD3864257.1"/>
    <property type="molecule type" value="Genomic_DNA"/>
</dbReference>
<dbReference type="Gene3D" id="3.40.50.2000">
    <property type="entry name" value="Glycogen Phosphorylase B"/>
    <property type="match status" value="1"/>
</dbReference>
<dbReference type="Pfam" id="PF13524">
    <property type="entry name" value="Glyco_trans_1_2"/>
    <property type="match status" value="1"/>
</dbReference>
<feature type="domain" description="Spore protein YkvP/CgeB glycosyl transferase-like" evidence="1">
    <location>
        <begin position="248"/>
        <end position="375"/>
    </location>
</feature>
<keyword evidence="3" id="KW-1185">Reference proteome</keyword>
<reference evidence="2 3" key="1">
    <citation type="submission" date="2020-09" db="EMBL/GenBank/DDBJ databases">
        <title>Bacillus nautilus sp. nov., Chryseoglobus crepusculi sp. nov, and Psychrobacter noctis sp. nov., isolated from deep-sea sponges from the equatorial Atlantic.</title>
        <authorList>
            <person name="Stennett H.L."/>
            <person name="Williams S.E."/>
        </authorList>
    </citation>
    <scope>NUCLEOTIDE SEQUENCE [LARGE SCALE GENOMIC DNA]</scope>
    <source>
        <strain evidence="2 3">28M-24</strain>
    </source>
</reference>
<dbReference type="InterPro" id="IPR055259">
    <property type="entry name" value="YkvP/CgeB_Glyco_trans-like"/>
</dbReference>
<proteinExistence type="predicted"/>
<organism evidence="2 3">
    <name type="scientific">Olleya marilimosa</name>
    <dbReference type="NCBI Taxonomy" id="272164"/>
    <lineage>
        <taxon>Bacteria</taxon>
        <taxon>Pseudomonadati</taxon>
        <taxon>Bacteroidota</taxon>
        <taxon>Flavobacteriia</taxon>
        <taxon>Flavobacteriales</taxon>
        <taxon>Flavobacteriaceae</taxon>
    </lineage>
</organism>
<name>A0ABR8LVP9_9FLAO</name>
<accession>A0ABR8LVP9</accession>
<evidence type="ECO:0000259" key="1">
    <source>
        <dbReference type="Pfam" id="PF13524"/>
    </source>
</evidence>
<protein>
    <submittedName>
        <fullName evidence="2">Glycosyltransferase</fullName>
    </submittedName>
</protein>
<evidence type="ECO:0000313" key="2">
    <source>
        <dbReference type="EMBL" id="MBD3864257.1"/>
    </source>
</evidence>
<dbReference type="SUPFAM" id="SSF53756">
    <property type="entry name" value="UDP-Glycosyltransferase/glycogen phosphorylase"/>
    <property type="match status" value="1"/>
</dbReference>
<comment type="caution">
    <text evidence="2">The sequence shown here is derived from an EMBL/GenBank/DDBJ whole genome shotgun (WGS) entry which is preliminary data.</text>
</comment>
<evidence type="ECO:0000313" key="3">
    <source>
        <dbReference type="Proteomes" id="UP000627521"/>
    </source>
</evidence>
<gene>
    <name evidence="2" type="ORF">IEG06_12430</name>
</gene>
<dbReference type="Proteomes" id="UP000627521">
    <property type="component" value="Unassembled WGS sequence"/>
</dbReference>